<protein>
    <recommendedName>
        <fullName evidence="4">Modulator of FtsH protease</fullName>
    </recommendedName>
</protein>
<dbReference type="OrthoDB" id="4949050at2"/>
<feature type="transmembrane region" description="Helical" evidence="1">
    <location>
        <begin position="45"/>
        <end position="66"/>
    </location>
</feature>
<keyword evidence="1" id="KW-0472">Membrane</keyword>
<dbReference type="EMBL" id="SGWY01000001">
    <property type="protein sequence ID" value="RZS68080.1"/>
    <property type="molecule type" value="Genomic_DNA"/>
</dbReference>
<comment type="caution">
    <text evidence="2">The sequence shown here is derived from an EMBL/GenBank/DDBJ whole genome shotgun (WGS) entry which is preliminary data.</text>
</comment>
<organism evidence="2 3">
    <name type="scientific">Agromyces ramosus</name>
    <dbReference type="NCBI Taxonomy" id="33879"/>
    <lineage>
        <taxon>Bacteria</taxon>
        <taxon>Bacillati</taxon>
        <taxon>Actinomycetota</taxon>
        <taxon>Actinomycetes</taxon>
        <taxon>Micrococcales</taxon>
        <taxon>Microbacteriaceae</taxon>
        <taxon>Agromyces</taxon>
    </lineage>
</organism>
<dbReference type="AlphaFoldDB" id="A0A4V2EZY2"/>
<feature type="transmembrane region" description="Helical" evidence="1">
    <location>
        <begin position="72"/>
        <end position="96"/>
    </location>
</feature>
<dbReference type="RefSeq" id="WP_130351450.1">
    <property type="nucleotide sequence ID" value="NZ_SGWY01000001.1"/>
</dbReference>
<evidence type="ECO:0008006" key="4">
    <source>
        <dbReference type="Google" id="ProtNLM"/>
    </source>
</evidence>
<evidence type="ECO:0000256" key="1">
    <source>
        <dbReference type="SAM" id="Phobius"/>
    </source>
</evidence>
<name>A0A4V2EZY2_9MICO</name>
<keyword evidence="1" id="KW-1133">Transmembrane helix</keyword>
<keyword evidence="3" id="KW-1185">Reference proteome</keyword>
<accession>A0A4V2EZY2</accession>
<reference evidence="2 3" key="1">
    <citation type="submission" date="2019-02" db="EMBL/GenBank/DDBJ databases">
        <title>Genomic Encyclopedia of Type Strains, Phase IV (KMG-IV): sequencing the most valuable type-strain genomes for metagenomic binning, comparative biology and taxonomic classification.</title>
        <authorList>
            <person name="Goeker M."/>
        </authorList>
    </citation>
    <scope>NUCLEOTIDE SEQUENCE [LARGE SCALE GENOMIC DNA]</scope>
    <source>
        <strain evidence="2 3">DSM 43045</strain>
    </source>
</reference>
<dbReference type="Proteomes" id="UP000293289">
    <property type="component" value="Unassembled WGS sequence"/>
</dbReference>
<feature type="transmembrane region" description="Helical" evidence="1">
    <location>
        <begin position="108"/>
        <end position="134"/>
    </location>
</feature>
<gene>
    <name evidence="2" type="ORF">EV187_0505</name>
</gene>
<keyword evidence="1" id="KW-0812">Transmembrane</keyword>
<evidence type="ECO:0000313" key="3">
    <source>
        <dbReference type="Proteomes" id="UP000293289"/>
    </source>
</evidence>
<evidence type="ECO:0000313" key="2">
    <source>
        <dbReference type="EMBL" id="RZS68080.1"/>
    </source>
</evidence>
<feature type="transmembrane region" description="Helical" evidence="1">
    <location>
        <begin position="12"/>
        <end position="33"/>
    </location>
</feature>
<sequence>MAEALEGWTDFNVAMVGATAALAGLIIVAMSVNMSTIMTSATLPARAATAIATLVLAIVAGAFGLIPDQGTFAYGVEVLVATLIAGVFQAHAINVIMKQTSNRAGYRLLQSLAGLLPLAAFLTGSVLVVAGAAWAGLVALAFGSVLAVISAIIIAWVVLVEVLR</sequence>
<proteinExistence type="predicted"/>
<feature type="transmembrane region" description="Helical" evidence="1">
    <location>
        <begin position="140"/>
        <end position="163"/>
    </location>
</feature>